<dbReference type="GO" id="GO:0000155">
    <property type="term" value="F:phosphorelay sensor kinase activity"/>
    <property type="evidence" value="ECO:0007669"/>
    <property type="project" value="InterPro"/>
</dbReference>
<keyword evidence="1" id="KW-0472">Membrane</keyword>
<keyword evidence="1" id="KW-0812">Transmembrane</keyword>
<evidence type="ECO:0000313" key="4">
    <source>
        <dbReference type="Proteomes" id="UP000548326"/>
    </source>
</evidence>
<dbReference type="InterPro" id="IPR036890">
    <property type="entry name" value="HATPase_C_sf"/>
</dbReference>
<dbReference type="PANTHER" id="PTHR34220">
    <property type="entry name" value="SENSOR HISTIDINE KINASE YPDA"/>
    <property type="match status" value="1"/>
</dbReference>
<dbReference type="InterPro" id="IPR010559">
    <property type="entry name" value="Sig_transdc_His_kin_internal"/>
</dbReference>
<dbReference type="RefSeq" id="WP_183585591.1">
    <property type="nucleotide sequence ID" value="NZ_JACHCA010000002.1"/>
</dbReference>
<proteinExistence type="predicted"/>
<dbReference type="Proteomes" id="UP000548326">
    <property type="component" value="Unassembled WGS sequence"/>
</dbReference>
<organism evidence="3 4">
    <name type="scientific">Mucilaginibacter lappiensis</name>
    <dbReference type="NCBI Taxonomy" id="354630"/>
    <lineage>
        <taxon>Bacteria</taxon>
        <taxon>Pseudomonadati</taxon>
        <taxon>Bacteroidota</taxon>
        <taxon>Sphingobacteriia</taxon>
        <taxon>Sphingobacteriales</taxon>
        <taxon>Sphingobacteriaceae</taxon>
        <taxon>Mucilaginibacter</taxon>
    </lineage>
</organism>
<dbReference type="InterPro" id="IPR050640">
    <property type="entry name" value="Bact_2-comp_sensor_kinase"/>
</dbReference>
<dbReference type="Gene3D" id="3.30.565.10">
    <property type="entry name" value="Histidine kinase-like ATPase, C-terminal domain"/>
    <property type="match status" value="1"/>
</dbReference>
<evidence type="ECO:0000259" key="2">
    <source>
        <dbReference type="Pfam" id="PF06580"/>
    </source>
</evidence>
<evidence type="ECO:0000313" key="3">
    <source>
        <dbReference type="EMBL" id="MBB6126506.1"/>
    </source>
</evidence>
<feature type="transmembrane region" description="Helical" evidence="1">
    <location>
        <begin position="81"/>
        <end position="99"/>
    </location>
</feature>
<feature type="transmembrane region" description="Helical" evidence="1">
    <location>
        <begin position="43"/>
        <end position="65"/>
    </location>
</feature>
<dbReference type="Pfam" id="PF06580">
    <property type="entry name" value="His_kinase"/>
    <property type="match status" value="1"/>
</dbReference>
<keyword evidence="1" id="KW-1133">Transmembrane helix</keyword>
<evidence type="ECO:0000256" key="1">
    <source>
        <dbReference type="SAM" id="Phobius"/>
    </source>
</evidence>
<dbReference type="AlphaFoldDB" id="A0A841JA77"/>
<name>A0A841JA77_9SPHI</name>
<dbReference type="GO" id="GO:0016020">
    <property type="term" value="C:membrane"/>
    <property type="evidence" value="ECO:0007669"/>
    <property type="project" value="InterPro"/>
</dbReference>
<gene>
    <name evidence="3" type="ORF">HDF22_000611</name>
</gene>
<protein>
    <recommendedName>
        <fullName evidence="2">Signal transduction histidine kinase internal region domain-containing protein</fullName>
    </recommendedName>
</protein>
<feature type="domain" description="Signal transduction histidine kinase internal region" evidence="2">
    <location>
        <begin position="163"/>
        <end position="235"/>
    </location>
</feature>
<dbReference type="PANTHER" id="PTHR34220:SF7">
    <property type="entry name" value="SENSOR HISTIDINE KINASE YPDA"/>
    <property type="match status" value="1"/>
</dbReference>
<reference evidence="3 4" key="1">
    <citation type="submission" date="2020-08" db="EMBL/GenBank/DDBJ databases">
        <title>Genomic Encyclopedia of Type Strains, Phase IV (KMG-V): Genome sequencing to study the core and pangenomes of soil and plant-associated prokaryotes.</title>
        <authorList>
            <person name="Whitman W."/>
        </authorList>
    </citation>
    <scope>NUCLEOTIDE SEQUENCE [LARGE SCALE GENOMIC DNA]</scope>
    <source>
        <strain evidence="3 4">MP601</strain>
    </source>
</reference>
<comment type="caution">
    <text evidence="3">The sequence shown here is derived from an EMBL/GenBank/DDBJ whole genome shotgun (WGS) entry which is preliminary data.</text>
</comment>
<accession>A0A841JA77</accession>
<feature type="transmembrane region" description="Helical" evidence="1">
    <location>
        <begin position="111"/>
        <end position="132"/>
    </location>
</feature>
<sequence length="349" mass="39670">MDSVLPIKNLVRLNWLLVVAFTAISSVYFVFLLEDLPIHKIFYTVMTGLGIGLVGFANVGILILLERRYNTETKRFKTYRLLYTYAASAVIYIGLSPIFDYISKKSELYPFFVFPSIFVVSSVVVNTVIVIFHDFIILHSDKARAGLELSKLKTANAEATNLLLKQQIHPHFLFNALNTLKALYRKDPYAGDTYIVHLANFLRASVYNHAAKVSSLAEEVALLSDYLEMQKIRFGVALDCTIDLPKEILKDHYLPSFSLQPLLENAIKHNDLTQEAPLVVHIFCLEERIVVYNNLQKKSVNVSSAYHGLANLAERYSLLSGDEIIIKEDKNTFSVSIKLLTNEYSDHRR</sequence>
<feature type="transmembrane region" description="Helical" evidence="1">
    <location>
        <begin position="12"/>
        <end position="31"/>
    </location>
</feature>
<dbReference type="EMBL" id="JACHCA010000002">
    <property type="protein sequence ID" value="MBB6126506.1"/>
    <property type="molecule type" value="Genomic_DNA"/>
</dbReference>